<dbReference type="RefSeq" id="WP_191075801.1">
    <property type="nucleotide sequence ID" value="NZ_JACTAG010000002.1"/>
</dbReference>
<dbReference type="AlphaFoldDB" id="A0A927D8N1"/>
<accession>A0A927D8N1</accession>
<protein>
    <submittedName>
        <fullName evidence="1">PhnD/SsuA/transferrin family substrate-binding protein</fullName>
    </submittedName>
</protein>
<evidence type="ECO:0000313" key="2">
    <source>
        <dbReference type="Proteomes" id="UP000635142"/>
    </source>
</evidence>
<reference evidence="1" key="1">
    <citation type="submission" date="2020-08" db="EMBL/GenBank/DDBJ databases">
        <title>Sulfitobacter aestuariivivens sp. nov., isolated from a tidal flat.</title>
        <authorList>
            <person name="Park S."/>
            <person name="Yoon J.-H."/>
        </authorList>
    </citation>
    <scope>NUCLEOTIDE SEQUENCE</scope>
    <source>
        <strain evidence="1">TSTF-M16</strain>
    </source>
</reference>
<dbReference type="Pfam" id="PF12974">
    <property type="entry name" value="Phosphonate-bd"/>
    <property type="match status" value="1"/>
</dbReference>
<dbReference type="PANTHER" id="PTHR35841:SF1">
    <property type="entry name" value="PHOSPHONATES-BINDING PERIPLASMIC PROTEIN"/>
    <property type="match status" value="1"/>
</dbReference>
<dbReference type="Proteomes" id="UP000635142">
    <property type="component" value="Unassembled WGS sequence"/>
</dbReference>
<dbReference type="PANTHER" id="PTHR35841">
    <property type="entry name" value="PHOSPHONATES-BINDING PERIPLASMIC PROTEIN"/>
    <property type="match status" value="1"/>
</dbReference>
<proteinExistence type="predicted"/>
<dbReference type="EMBL" id="JACTAG010000002">
    <property type="protein sequence ID" value="MBD3664786.1"/>
    <property type="molecule type" value="Genomic_DNA"/>
</dbReference>
<dbReference type="SUPFAM" id="SSF53850">
    <property type="entry name" value="Periplasmic binding protein-like II"/>
    <property type="match status" value="1"/>
</dbReference>
<comment type="caution">
    <text evidence="1">The sequence shown here is derived from an EMBL/GenBank/DDBJ whole genome shotgun (WGS) entry which is preliminary data.</text>
</comment>
<evidence type="ECO:0000313" key="1">
    <source>
        <dbReference type="EMBL" id="MBD3664786.1"/>
    </source>
</evidence>
<dbReference type="Gene3D" id="3.40.190.10">
    <property type="entry name" value="Periplasmic binding protein-like II"/>
    <property type="match status" value="1"/>
</dbReference>
<gene>
    <name evidence="1" type="ORF">H9Q16_12705</name>
</gene>
<name>A0A927D8N1_9RHOB</name>
<keyword evidence="2" id="KW-1185">Reference proteome</keyword>
<sequence length="250" mass="27231">MIASLMMYARPELDAAHVRYWALIRDELARRGIPAPETLSNGLSEFDVWTSRDLVLSQTCGMPYRKRLHDQVSLIGTPDFGVDGCPPGYYRSPIVVRADDPRTALSDFAQARFAYNMNISQSGFASIYAATRPHGFWFRDRTESGSHSASAQAVAAGTADIAALDAVTWRLIQRYDDFAPDLRVLEWTDPTPGLPYIAAAGADTDATFDAVHAAIGSLDAPDRKALGIKDLIAIPKETYLAIPNPPDSAG</sequence>
<organism evidence="1 2">
    <name type="scientific">Sulfitobacter aestuariivivens</name>
    <dbReference type="NCBI Taxonomy" id="2766981"/>
    <lineage>
        <taxon>Bacteria</taxon>
        <taxon>Pseudomonadati</taxon>
        <taxon>Pseudomonadota</taxon>
        <taxon>Alphaproteobacteria</taxon>
        <taxon>Rhodobacterales</taxon>
        <taxon>Roseobacteraceae</taxon>
        <taxon>Sulfitobacter</taxon>
    </lineage>
</organism>